<evidence type="ECO:0000313" key="2">
    <source>
        <dbReference type="EMBL" id="RCN36932.1"/>
    </source>
</evidence>
<gene>
    <name evidence="2" type="ORF">ANCCAN_17173</name>
</gene>
<organism evidence="2 3">
    <name type="scientific">Ancylostoma caninum</name>
    <name type="common">Dog hookworm</name>
    <dbReference type="NCBI Taxonomy" id="29170"/>
    <lineage>
        <taxon>Eukaryota</taxon>
        <taxon>Metazoa</taxon>
        <taxon>Ecdysozoa</taxon>
        <taxon>Nematoda</taxon>
        <taxon>Chromadorea</taxon>
        <taxon>Rhabditida</taxon>
        <taxon>Rhabditina</taxon>
        <taxon>Rhabditomorpha</taxon>
        <taxon>Strongyloidea</taxon>
        <taxon>Ancylostomatidae</taxon>
        <taxon>Ancylostomatinae</taxon>
        <taxon>Ancylostoma</taxon>
    </lineage>
</organism>
<dbReference type="AlphaFoldDB" id="A0A368FXU1"/>
<reference evidence="2 3" key="1">
    <citation type="submission" date="2014-10" db="EMBL/GenBank/DDBJ databases">
        <title>Draft genome of the hookworm Ancylostoma caninum.</title>
        <authorList>
            <person name="Mitreva M."/>
        </authorList>
    </citation>
    <scope>NUCLEOTIDE SEQUENCE [LARGE SCALE GENOMIC DNA]</scope>
    <source>
        <strain evidence="2 3">Baltimore</strain>
    </source>
</reference>
<dbReference type="Pfam" id="PF17641">
    <property type="entry name" value="ASPRs"/>
    <property type="match status" value="1"/>
</dbReference>
<comment type="caution">
    <text evidence="2">The sequence shown here is derived from an EMBL/GenBank/DDBJ whole genome shotgun (WGS) entry which is preliminary data.</text>
</comment>
<evidence type="ECO:0008006" key="4">
    <source>
        <dbReference type="Google" id="ProtNLM"/>
    </source>
</evidence>
<feature type="signal peptide" evidence="1">
    <location>
        <begin position="1"/>
        <end position="23"/>
    </location>
</feature>
<protein>
    <recommendedName>
        <fullName evidence="4">SCP domain-containing protein</fullName>
    </recommendedName>
</protein>
<sequence length="144" mass="16982">MDLKFPLVIKAFFVLFMVDLTVSGPPQPPACRNGTISEYTRRLIFFFFNLINNFNLPYDCDLEHRAYAEFHLPDTNHTRLFQRFTYQESRASRNTFLWKAFTSWTERIKKMTGLVDFGCHFSQMSSGSRIVCIILNQQFPPHQI</sequence>
<name>A0A368FXU1_ANCCA</name>
<evidence type="ECO:0000256" key="1">
    <source>
        <dbReference type="SAM" id="SignalP"/>
    </source>
</evidence>
<proteinExistence type="predicted"/>
<evidence type="ECO:0000313" key="3">
    <source>
        <dbReference type="Proteomes" id="UP000252519"/>
    </source>
</evidence>
<keyword evidence="1" id="KW-0732">Signal</keyword>
<feature type="chain" id="PRO_5017034564" description="SCP domain-containing protein" evidence="1">
    <location>
        <begin position="24"/>
        <end position="144"/>
    </location>
</feature>
<dbReference type="InterPro" id="IPR035109">
    <property type="entry name" value="ASPR"/>
</dbReference>
<dbReference type="EMBL" id="JOJR01000512">
    <property type="protein sequence ID" value="RCN36932.1"/>
    <property type="molecule type" value="Genomic_DNA"/>
</dbReference>
<keyword evidence="3" id="KW-1185">Reference proteome</keyword>
<accession>A0A368FXU1</accession>
<dbReference type="Proteomes" id="UP000252519">
    <property type="component" value="Unassembled WGS sequence"/>
</dbReference>